<feature type="non-terminal residue" evidence="1">
    <location>
        <position position="21"/>
    </location>
</feature>
<gene>
    <name evidence="1" type="ORF">MGSAQ_001645</name>
</gene>
<reference evidence="1" key="1">
    <citation type="submission" date="2013-11" db="EMBL/GenBank/DDBJ databases">
        <title>Microbial diversity, functional groups and degradation webs in Northern and Southern Mediterranean and Red Sea marine crude oil polluted sites.</title>
        <authorList>
            <person name="Daffonchio D."/>
            <person name="Mapelli F."/>
            <person name="Ferrer M."/>
            <person name="Richter M."/>
            <person name="Cherif A."/>
            <person name="Malkawi H.I."/>
            <person name="Yakimov M.M."/>
            <person name="Abdel-Fattah Y.R."/>
            <person name="Blaghen M."/>
            <person name="Golyshin P.N."/>
            <person name="Kalogerakis N."/>
            <person name="Boon N."/>
            <person name="Magagnini M."/>
            <person name="Fava F."/>
        </authorList>
    </citation>
    <scope>NUCLEOTIDE SEQUENCE</scope>
</reference>
<sequence>MTPFWIGTSWKMNKTLAEAMT</sequence>
<accession>A0A1B6NTP5</accession>
<evidence type="ECO:0000313" key="1">
    <source>
        <dbReference type="EMBL" id="KTF06860.1"/>
    </source>
</evidence>
<proteinExistence type="predicted"/>
<dbReference type="EMBL" id="AYSL01000894">
    <property type="protein sequence ID" value="KTF06860.1"/>
    <property type="molecule type" value="Genomic_DNA"/>
</dbReference>
<protein>
    <recommendedName>
        <fullName evidence="2">Triose-phosphate isomerase</fullName>
    </recommendedName>
</protein>
<comment type="caution">
    <text evidence="1">The sequence shown here is derived from an EMBL/GenBank/DDBJ whole genome shotgun (WGS) entry which is preliminary data.</text>
</comment>
<dbReference type="AlphaFoldDB" id="A0A1B6NTP5"/>
<evidence type="ECO:0008006" key="2">
    <source>
        <dbReference type="Google" id="ProtNLM"/>
    </source>
</evidence>
<name>A0A1B6NTP5_9ZZZZ</name>
<organism evidence="1">
    <name type="scientific">marine sediment metagenome</name>
    <dbReference type="NCBI Taxonomy" id="412755"/>
    <lineage>
        <taxon>unclassified sequences</taxon>
        <taxon>metagenomes</taxon>
        <taxon>ecological metagenomes</taxon>
    </lineage>
</organism>